<sequence length="1894" mass="212318">MIADGMAQLQAAMIKQLDKGAEGDRSPEQVKPGTTALPLLKEVAAETACVDVMDWLEMIDGPMSDLSDSSAGWWRAVMSEANPAYGIWTQAAPLDKLSIAPDPTNLENGKFSRLNSRAAAMIIASLHDSVKQEVVARSCSNSVEGLVALAEEMYRAVIEKSSDASFRTSLIKSTLQIDTNPSYDKVDSEAEACEAGGTSYLWNTFFLSTTGKGNDIYFDIFLNSLDKKDRCLNCGGKGHAAKGAPTPNDLKDVLADVGKVLKAMQATSLKRAKVQELQADEFADNGLKEAMARMRKFVDEKVVFEDDGKEEFTRDLGNTEFLAPPDGLLDSGASHAMRAATNKAYQSGHPVSVTLAGEDVKVLRQNKQGTILVESEQGPVQAIVPLGAIIQDLGYTLSWGPKHLKLSHPEKGPIKVKINNNCPEVTACDALALIRDLELTKVATLNAHTLKARLEVLKLEEKRDWPELMKEYMKDGRRGTLLKALLKCPFTKGLPSDVHSMLLEDFNLDDGMKYLKDLPIARRRRKSLMNSRSWVVSLYGGDSASVDPFKLVPAAGKTLLEIDIKNSRMWDVHRGRGVYRLLLWAAATGRVSDVIASQPDKSWTTSLEPTRTPWRSDEEPFGKAILKPLQRQRALQDTAKVAQQMLIWMLATLKGRGNVGFLLELPSGSLENYYEEQLGATLWGSEMWRAFKSTSGMTRASFDTGGFGHRCSRPTTVGNNYPILAQMDGMHEVAEGCLPSSLVTGAERRSWSQQFKHLVLEGVSDFHSGTWVEEEELVNVGAKLSKLTKEQRELWKKHLLNDHQPYRADCSVCINAQASGYQHRRRRHHHLYTVALDVAGPFKTKGRDMEFDDYKYILVASYRCPKDYIAAKAIPDLDAELYVPDTDEDEQPDDEVLQSEDELLQPDQEESGIEEELEIHGPPTVDEVVEELQEPIETKTIYLARPMRRRTTSATLLAAKEMMVQLRQNGLYVNAIHTDRAREFGSRAFKAWIGECGVRHTKTARGDPAGNSTAELGVKWLKSRVRALLRSSGAGATEWPMAVNHAVMGLWSKAFPSSPWTSPPAAPFGSEVWFRAKAYKGTKEKAKDPTDVRWKRGFYRGPATDVSRGHLLMREDGGLVIAKGVKFNVLDPASELRDLLPPMTAEGLEADECEVEHASRKQLVAEVEFISKCLLSEENFDLKETLKLYNKLEELGDVDFRVGKKTAATSWYTGAYVHGGCAGLRRNLQSFPNTSKYLVSLGKKYAKGEGFSAVALARNATLGMHRDSHNYKHSKNIVVPISRFEGGALWAEDPDVEEKDNVPKQTSSGQEVRGRLHPMRQGEPVMFSPRRWHEVQQWEGDRVMLMLYTPRATKLAEKDAATLEEFGFPLDRKALDRDPEELDEGETEKSLQEEPKLFSVQLQDKLEPIVFIEVEDEDLFDGEEIGSKAKSLNRIVKTEAQQAAKAINKKAELQYTNNIEEIIKLHEEKGTPLDVTHAVSLQEVKKNLPAWRSSALKEYHNLKDNKRAFEVRKKHELPPGCRIVPCKGVYTVKPDKDGLYRRKTRFVACGNHVPEGQEGMELFAAGLDATTLRTMLAYTIDQPWAYGTTDIRQVFVLAPWLGQAVALQPPAIAYELGLAEPGDYWFVLMSIYGLRESPALWSKFRDEQLEGARWTAVIDGKEERLRLRQMVTDDQVWKIEREQGDQQPLGYIMVYVDDILINSLPEAMRSFYEWLASRWECDNLDVLGENHPIRFLGMEVHLVDSGIELAQEGFIRELLRSHGHDGSRAKTQGPKDTMVLTLEEEEAMITAQPSDLSGREDEVKMAQRRVGELLWLSGRTRPDVQYVTALLSSRITRCPEIVNQVGIRMLSYLNETLHYRIRIELKELQRLLALEPGDLTDQQGERLLYLKDVT</sequence>
<dbReference type="InterPro" id="IPR013103">
    <property type="entry name" value="RVT_2"/>
</dbReference>
<comment type="caution">
    <text evidence="3">The sequence shown here is derived from an EMBL/GenBank/DDBJ whole genome shotgun (WGS) entry which is preliminary data.</text>
</comment>
<dbReference type="SUPFAM" id="SSF53098">
    <property type="entry name" value="Ribonuclease H-like"/>
    <property type="match status" value="1"/>
</dbReference>
<evidence type="ECO:0000259" key="2">
    <source>
        <dbReference type="PROSITE" id="PS50994"/>
    </source>
</evidence>
<proteinExistence type="predicted"/>
<protein>
    <submittedName>
        <fullName evidence="3">Copia protein</fullName>
    </submittedName>
</protein>
<dbReference type="OrthoDB" id="421345at2759"/>
<dbReference type="Gene3D" id="3.30.420.10">
    <property type="entry name" value="Ribonuclease H-like superfamily/Ribonuclease H"/>
    <property type="match status" value="1"/>
</dbReference>
<feature type="region of interest" description="Disordered" evidence="1">
    <location>
        <begin position="1374"/>
        <end position="1393"/>
    </location>
</feature>
<dbReference type="Pfam" id="PF07727">
    <property type="entry name" value="RVT_2"/>
    <property type="match status" value="1"/>
</dbReference>
<evidence type="ECO:0000313" key="4">
    <source>
        <dbReference type="Proteomes" id="UP000186817"/>
    </source>
</evidence>
<feature type="domain" description="Integrase catalytic" evidence="2">
    <location>
        <begin position="888"/>
        <end position="1071"/>
    </location>
</feature>
<name>A0A1Q9DZN3_SYMMI</name>
<dbReference type="Proteomes" id="UP000186817">
    <property type="component" value="Unassembled WGS sequence"/>
</dbReference>
<evidence type="ECO:0000256" key="1">
    <source>
        <dbReference type="SAM" id="MobiDB-lite"/>
    </source>
</evidence>
<dbReference type="GO" id="GO:0015074">
    <property type="term" value="P:DNA integration"/>
    <property type="evidence" value="ECO:0007669"/>
    <property type="project" value="InterPro"/>
</dbReference>
<accession>A0A1Q9DZN3</accession>
<evidence type="ECO:0000313" key="3">
    <source>
        <dbReference type="EMBL" id="OLQ00638.1"/>
    </source>
</evidence>
<keyword evidence="4" id="KW-1185">Reference proteome</keyword>
<dbReference type="PROSITE" id="PS50994">
    <property type="entry name" value="INTEGRASE"/>
    <property type="match status" value="1"/>
</dbReference>
<dbReference type="InterPro" id="IPR036397">
    <property type="entry name" value="RNaseH_sf"/>
</dbReference>
<organism evidence="3 4">
    <name type="scientific">Symbiodinium microadriaticum</name>
    <name type="common">Dinoflagellate</name>
    <name type="synonym">Zooxanthella microadriatica</name>
    <dbReference type="NCBI Taxonomy" id="2951"/>
    <lineage>
        <taxon>Eukaryota</taxon>
        <taxon>Sar</taxon>
        <taxon>Alveolata</taxon>
        <taxon>Dinophyceae</taxon>
        <taxon>Suessiales</taxon>
        <taxon>Symbiodiniaceae</taxon>
        <taxon>Symbiodinium</taxon>
    </lineage>
</organism>
<dbReference type="InterPro" id="IPR012337">
    <property type="entry name" value="RNaseH-like_sf"/>
</dbReference>
<dbReference type="InterPro" id="IPR001584">
    <property type="entry name" value="Integrase_cat-core"/>
</dbReference>
<feature type="region of interest" description="Disordered" evidence="1">
    <location>
        <begin position="1295"/>
        <end position="1314"/>
    </location>
</feature>
<reference evidence="3 4" key="1">
    <citation type="submission" date="2016-02" db="EMBL/GenBank/DDBJ databases">
        <title>Genome analysis of coral dinoflagellate symbionts highlights evolutionary adaptations to a symbiotic lifestyle.</title>
        <authorList>
            <person name="Aranda M."/>
            <person name="Li Y."/>
            <person name="Liew Y.J."/>
            <person name="Baumgarten S."/>
            <person name="Simakov O."/>
            <person name="Wilson M."/>
            <person name="Piel J."/>
            <person name="Ashoor H."/>
            <person name="Bougouffa S."/>
            <person name="Bajic V.B."/>
            <person name="Ryu T."/>
            <person name="Ravasi T."/>
            <person name="Bayer T."/>
            <person name="Micklem G."/>
            <person name="Kim H."/>
            <person name="Bhak J."/>
            <person name="Lajeunesse T.C."/>
            <person name="Voolstra C.R."/>
        </authorList>
    </citation>
    <scope>NUCLEOTIDE SEQUENCE [LARGE SCALE GENOMIC DNA]</scope>
    <source>
        <strain evidence="3 4">CCMP2467</strain>
    </source>
</reference>
<dbReference type="EMBL" id="LSRX01000321">
    <property type="protein sequence ID" value="OLQ00638.1"/>
    <property type="molecule type" value="Genomic_DNA"/>
</dbReference>
<dbReference type="GO" id="GO:0003676">
    <property type="term" value="F:nucleic acid binding"/>
    <property type="evidence" value="ECO:0007669"/>
    <property type="project" value="InterPro"/>
</dbReference>
<gene>
    <name evidence="3" type="primary">GIP</name>
    <name evidence="3" type="ORF">AK812_SmicGene16649</name>
</gene>